<evidence type="ECO:0000313" key="5">
    <source>
        <dbReference type="Proteomes" id="UP000638043"/>
    </source>
</evidence>
<dbReference type="InterPro" id="IPR046373">
    <property type="entry name" value="Acyl-CoA_Oxase/DH_mid-dom_sf"/>
</dbReference>
<keyword evidence="5" id="KW-1185">Reference proteome</keyword>
<name>A0ABQ2N4B3_9MICO</name>
<dbReference type="Pfam" id="PF08028">
    <property type="entry name" value="Acyl-CoA_dh_2"/>
    <property type="match status" value="1"/>
</dbReference>
<evidence type="ECO:0000313" key="4">
    <source>
        <dbReference type="EMBL" id="GGO65789.1"/>
    </source>
</evidence>
<sequence>MSAAFDPSLALPSELLERIRDRAAQVDRDNSFPDDDLADLTAAGYLRILLPRDRGGSGATLADASAAQQRLATAAPPTALAINMHLVWTAVARILGERGDDALDLVVEGAAAGEVFAFGVSEAGNDAVLFDSRTSAEPVDGGYSFTGTKIFTSLAPVWTLLGVHGRDDSDPEHPRIVFGFLRRDESIVTRDDWDTLGMRGSQSRTTELHAAHAPAERVVRVIDMADIPDALQFAIFAAFELLVASVYTGIARRAIELAARAVSARVSSATGAPRSEDPVVRDRIGDMSIAYDGIVLELRALTRDVDEQVDHGPAWFPMLSGMKDRATATAQRIVDDALALAGGGSFRASSELARLARDVRAGVFHPTSPRATRQQAAGAWLDV</sequence>
<dbReference type="SUPFAM" id="SSF47203">
    <property type="entry name" value="Acyl-CoA dehydrogenase C-terminal domain-like"/>
    <property type="match status" value="1"/>
</dbReference>
<dbReference type="InterPro" id="IPR009100">
    <property type="entry name" value="AcylCoA_DH/oxidase_NM_dom_sf"/>
</dbReference>
<dbReference type="Pfam" id="PF02771">
    <property type="entry name" value="Acyl-CoA_dh_N"/>
    <property type="match status" value="1"/>
</dbReference>
<dbReference type="InterPro" id="IPR036250">
    <property type="entry name" value="AcylCo_DH-like_C"/>
</dbReference>
<dbReference type="InterPro" id="IPR013786">
    <property type="entry name" value="AcylCoA_DH/ox_N"/>
</dbReference>
<feature type="domain" description="Acyl-CoA dehydrogenase C-terminal" evidence="3">
    <location>
        <begin position="242"/>
        <end position="365"/>
    </location>
</feature>
<keyword evidence="1" id="KW-0560">Oxidoreductase</keyword>
<accession>A0ABQ2N4B3</accession>
<gene>
    <name evidence="4" type="ORF">GCM10010910_23760</name>
</gene>
<dbReference type="Gene3D" id="2.40.110.10">
    <property type="entry name" value="Butyryl-CoA Dehydrogenase, subunit A, domain 2"/>
    <property type="match status" value="1"/>
</dbReference>
<dbReference type="SUPFAM" id="SSF56645">
    <property type="entry name" value="Acyl-CoA dehydrogenase NM domain-like"/>
    <property type="match status" value="1"/>
</dbReference>
<evidence type="ECO:0000259" key="3">
    <source>
        <dbReference type="Pfam" id="PF08028"/>
    </source>
</evidence>
<evidence type="ECO:0000256" key="1">
    <source>
        <dbReference type="ARBA" id="ARBA00023002"/>
    </source>
</evidence>
<dbReference type="RefSeq" id="WP_188702181.1">
    <property type="nucleotide sequence ID" value="NZ_BMMQ01000007.1"/>
</dbReference>
<comment type="caution">
    <text evidence="4">The sequence shown here is derived from an EMBL/GenBank/DDBJ whole genome shotgun (WGS) entry which is preliminary data.</text>
</comment>
<dbReference type="EMBL" id="BMMQ01000007">
    <property type="protein sequence ID" value="GGO65789.1"/>
    <property type="molecule type" value="Genomic_DNA"/>
</dbReference>
<dbReference type="PIRSF" id="PIRSF016578">
    <property type="entry name" value="HsaA"/>
    <property type="match status" value="1"/>
</dbReference>
<dbReference type="PANTHER" id="PTHR43884:SF25">
    <property type="entry name" value="ACYL-COA DEHYDROGENASE YDBM-RELATED"/>
    <property type="match status" value="1"/>
</dbReference>
<feature type="domain" description="Acyl-CoA dehydrogenase/oxidase N-terminal" evidence="2">
    <location>
        <begin position="17"/>
        <end position="87"/>
    </location>
</feature>
<reference evidence="5" key="1">
    <citation type="journal article" date="2019" name="Int. J. Syst. Evol. Microbiol.">
        <title>The Global Catalogue of Microorganisms (GCM) 10K type strain sequencing project: providing services to taxonomists for standard genome sequencing and annotation.</title>
        <authorList>
            <consortium name="The Broad Institute Genomics Platform"/>
            <consortium name="The Broad Institute Genome Sequencing Center for Infectious Disease"/>
            <person name="Wu L."/>
            <person name="Ma J."/>
        </authorList>
    </citation>
    <scope>NUCLEOTIDE SEQUENCE [LARGE SCALE GENOMIC DNA]</scope>
    <source>
        <strain evidence="5">CGMCC 4.7181</strain>
    </source>
</reference>
<dbReference type="Gene3D" id="1.10.540.10">
    <property type="entry name" value="Acyl-CoA dehydrogenase/oxidase, N-terminal domain"/>
    <property type="match status" value="1"/>
</dbReference>
<proteinExistence type="predicted"/>
<dbReference type="InterPro" id="IPR037069">
    <property type="entry name" value="AcylCoA_DH/ox_N_sf"/>
</dbReference>
<dbReference type="InterPro" id="IPR013107">
    <property type="entry name" value="Acyl-CoA_DH_C"/>
</dbReference>
<dbReference type="Gene3D" id="1.20.140.10">
    <property type="entry name" value="Butyryl-CoA Dehydrogenase, subunit A, domain 3"/>
    <property type="match status" value="1"/>
</dbReference>
<evidence type="ECO:0000259" key="2">
    <source>
        <dbReference type="Pfam" id="PF02771"/>
    </source>
</evidence>
<organism evidence="4 5">
    <name type="scientific">Microbacterium nanhaiense</name>
    <dbReference type="NCBI Taxonomy" id="1301026"/>
    <lineage>
        <taxon>Bacteria</taxon>
        <taxon>Bacillati</taxon>
        <taxon>Actinomycetota</taxon>
        <taxon>Actinomycetes</taxon>
        <taxon>Micrococcales</taxon>
        <taxon>Microbacteriaceae</taxon>
        <taxon>Microbacterium</taxon>
    </lineage>
</organism>
<dbReference type="Proteomes" id="UP000638043">
    <property type="component" value="Unassembled WGS sequence"/>
</dbReference>
<protein>
    <submittedName>
        <fullName evidence="4">Acyl-CoA dehydrogenase</fullName>
    </submittedName>
</protein>
<dbReference type="PANTHER" id="PTHR43884">
    <property type="entry name" value="ACYL-COA DEHYDROGENASE"/>
    <property type="match status" value="1"/>
</dbReference>